<dbReference type="GO" id="GO:0006412">
    <property type="term" value="P:translation"/>
    <property type="evidence" value="ECO:0007669"/>
    <property type="project" value="UniProtKB-UniRule"/>
</dbReference>
<comment type="caution">
    <text evidence="7">The sequence shown here is derived from an EMBL/GenBank/DDBJ whole genome shotgun (WGS) entry which is preliminary data.</text>
</comment>
<keyword evidence="8" id="KW-1185">Reference proteome</keyword>
<proteinExistence type="inferred from homology"/>
<comment type="function">
    <text evidence="4">Involved in the binding of tRNA to the ribosomes.</text>
</comment>
<comment type="subunit">
    <text evidence="4">Part of the 30S ribosomal subunit.</text>
</comment>
<gene>
    <name evidence="4" type="primary">rps10</name>
    <name evidence="7" type="ORF">ACFQPE_13765</name>
</gene>
<dbReference type="InterPro" id="IPR036838">
    <property type="entry name" value="Ribosomal_uS10_dom_sf"/>
</dbReference>
<dbReference type="SMART" id="SM01403">
    <property type="entry name" value="Ribosomal_S10"/>
    <property type="match status" value="1"/>
</dbReference>
<evidence type="ECO:0000256" key="3">
    <source>
        <dbReference type="ARBA" id="ARBA00023274"/>
    </source>
</evidence>
<dbReference type="Pfam" id="PF00338">
    <property type="entry name" value="Ribosomal_S10"/>
    <property type="match status" value="1"/>
</dbReference>
<dbReference type="AlphaFoldDB" id="A0ABD6AD84"/>
<dbReference type="EMBL" id="JBHTBF010000002">
    <property type="protein sequence ID" value="MFC7317848.1"/>
    <property type="molecule type" value="Genomic_DNA"/>
</dbReference>
<dbReference type="InterPro" id="IPR027486">
    <property type="entry name" value="Ribosomal_uS10_dom"/>
</dbReference>
<dbReference type="RefSeq" id="WP_276302914.1">
    <property type="nucleotide sequence ID" value="NZ_CP119992.1"/>
</dbReference>
<dbReference type="SUPFAM" id="SSF54999">
    <property type="entry name" value="Ribosomal protein S10"/>
    <property type="match status" value="1"/>
</dbReference>
<dbReference type="InterPro" id="IPR001848">
    <property type="entry name" value="Ribosomal_uS10"/>
</dbReference>
<evidence type="ECO:0000256" key="1">
    <source>
        <dbReference type="ARBA" id="ARBA00007102"/>
    </source>
</evidence>
<dbReference type="GO" id="GO:1990904">
    <property type="term" value="C:ribonucleoprotein complex"/>
    <property type="evidence" value="ECO:0007669"/>
    <property type="project" value="UniProtKB-KW"/>
</dbReference>
<name>A0ABD6AD84_9EURY</name>
<feature type="region of interest" description="Disordered" evidence="5">
    <location>
        <begin position="30"/>
        <end position="53"/>
    </location>
</feature>
<evidence type="ECO:0000259" key="6">
    <source>
        <dbReference type="SMART" id="SM01403"/>
    </source>
</evidence>
<evidence type="ECO:0000256" key="4">
    <source>
        <dbReference type="HAMAP-Rule" id="MF_00508"/>
    </source>
</evidence>
<dbReference type="GO" id="GO:0005840">
    <property type="term" value="C:ribosome"/>
    <property type="evidence" value="ECO:0007669"/>
    <property type="project" value="UniProtKB-KW"/>
</dbReference>
<evidence type="ECO:0000256" key="2">
    <source>
        <dbReference type="ARBA" id="ARBA00022980"/>
    </source>
</evidence>
<evidence type="ECO:0000313" key="8">
    <source>
        <dbReference type="Proteomes" id="UP001596547"/>
    </source>
</evidence>
<dbReference type="Gene3D" id="3.30.70.600">
    <property type="entry name" value="Ribosomal protein S10 domain"/>
    <property type="match status" value="1"/>
</dbReference>
<comment type="similarity">
    <text evidence="1 4">Belongs to the universal ribosomal protein uS10 family.</text>
</comment>
<keyword evidence="2 4" id="KW-0689">Ribosomal protein</keyword>
<evidence type="ECO:0000256" key="5">
    <source>
        <dbReference type="SAM" id="MobiDB-lite"/>
    </source>
</evidence>
<dbReference type="GeneID" id="79315469"/>
<sequence>MTFVTTLTLTSGNRHTLEDVVGDIKATAERKGAELKGPHPSPPADYRVPQSKRLDDGETFEPWDYTVYKRTMRIVGHDEVARRTAHREFPDDVHVEVEIEQVTGVGR</sequence>
<evidence type="ECO:0000313" key="7">
    <source>
        <dbReference type="EMBL" id="MFC7317848.1"/>
    </source>
</evidence>
<reference evidence="7 8" key="1">
    <citation type="journal article" date="2019" name="Int. J. Syst. Evol. Microbiol.">
        <title>The Global Catalogue of Microorganisms (GCM) 10K type strain sequencing project: providing services to taxonomists for standard genome sequencing and annotation.</title>
        <authorList>
            <consortium name="The Broad Institute Genomics Platform"/>
            <consortium name="The Broad Institute Genome Sequencing Center for Infectious Disease"/>
            <person name="Wu L."/>
            <person name="Ma J."/>
        </authorList>
    </citation>
    <scope>NUCLEOTIDE SEQUENCE [LARGE SCALE GENOMIC DNA]</scope>
    <source>
        <strain evidence="7 8">PSR21</strain>
    </source>
</reference>
<dbReference type="Proteomes" id="UP001596547">
    <property type="component" value="Unassembled WGS sequence"/>
</dbReference>
<dbReference type="GO" id="GO:0000049">
    <property type="term" value="F:tRNA binding"/>
    <property type="evidence" value="ECO:0007669"/>
    <property type="project" value="UniProtKB-UniRule"/>
</dbReference>
<dbReference type="HAMAP" id="MF_00508">
    <property type="entry name" value="Ribosomal_uS10"/>
    <property type="match status" value="1"/>
</dbReference>
<protein>
    <recommendedName>
        <fullName evidence="4">Small ribosomal subunit protein uS10</fullName>
    </recommendedName>
</protein>
<feature type="domain" description="Small ribosomal subunit protein uS10" evidence="6">
    <location>
        <begin position="6"/>
        <end position="98"/>
    </location>
</feature>
<organism evidence="7 8">
    <name type="scientific">Halomarina halobia</name>
    <dbReference type="NCBI Taxonomy" id="3033386"/>
    <lineage>
        <taxon>Archaea</taxon>
        <taxon>Methanobacteriati</taxon>
        <taxon>Methanobacteriota</taxon>
        <taxon>Stenosarchaea group</taxon>
        <taxon>Halobacteria</taxon>
        <taxon>Halobacteriales</taxon>
        <taxon>Natronomonadaceae</taxon>
        <taxon>Halomarina</taxon>
    </lineage>
</organism>
<accession>A0ABD6AD84</accession>
<keyword evidence="3 4" id="KW-0687">Ribonucleoprotein</keyword>